<evidence type="ECO:0000313" key="2">
    <source>
        <dbReference type="Proteomes" id="UP001144978"/>
    </source>
</evidence>
<dbReference type="EMBL" id="JANSHE010007366">
    <property type="protein sequence ID" value="KAJ2961678.1"/>
    <property type="molecule type" value="Genomic_DNA"/>
</dbReference>
<protein>
    <submittedName>
        <fullName evidence="1">Uncharacterized protein</fullName>
    </submittedName>
</protein>
<name>A0ACC1MDQ7_9APHY</name>
<evidence type="ECO:0000313" key="1">
    <source>
        <dbReference type="EMBL" id="KAJ2961678.1"/>
    </source>
</evidence>
<dbReference type="Proteomes" id="UP001144978">
    <property type="component" value="Unassembled WGS sequence"/>
</dbReference>
<reference evidence="1" key="1">
    <citation type="submission" date="2022-08" db="EMBL/GenBank/DDBJ databases">
        <title>Genome Sequence of Pycnoporus sanguineus.</title>
        <authorList>
            <person name="Buettner E."/>
        </authorList>
    </citation>
    <scope>NUCLEOTIDE SEQUENCE</scope>
    <source>
        <strain evidence="1">CG-C14</strain>
    </source>
</reference>
<organism evidence="1 2">
    <name type="scientific">Trametes sanguinea</name>
    <dbReference type="NCBI Taxonomy" id="158606"/>
    <lineage>
        <taxon>Eukaryota</taxon>
        <taxon>Fungi</taxon>
        <taxon>Dikarya</taxon>
        <taxon>Basidiomycota</taxon>
        <taxon>Agaricomycotina</taxon>
        <taxon>Agaricomycetes</taxon>
        <taxon>Polyporales</taxon>
        <taxon>Polyporaceae</taxon>
        <taxon>Trametes</taxon>
    </lineage>
</organism>
<gene>
    <name evidence="1" type="ORF">NUW54_g14372</name>
</gene>
<keyword evidence="2" id="KW-1185">Reference proteome</keyword>
<comment type="caution">
    <text evidence="1">The sequence shown here is derived from an EMBL/GenBank/DDBJ whole genome shotgun (WGS) entry which is preliminary data.</text>
</comment>
<accession>A0ACC1MDQ7</accession>
<proteinExistence type="predicted"/>
<sequence>MRGRPSGNIAKYFDTIYQQVAFNVTAVLYQEQVLNRYVDGQAELLGALREDFANRGEAIVSGGRRDTERFVGESFADFMYEALKVSNIAPAMKTLYESIKAGTIARLTINELPLELQLPPYLDTLLHVEEEIEPEDEYEDEDGEPNAWGREMSFAWRLPALTPWKALLRLDDEDEQGYQLYMQLRAAQLSPEERDLAEQLLRFLDLASVTLSLAEMASLLDWHLESQLYPAVRWLVLHRRAKIVDNVHPSLKTVFSMPQKFPQP</sequence>